<comment type="caution">
    <text evidence="1">The sequence shown here is derived from an EMBL/GenBank/DDBJ whole genome shotgun (WGS) entry which is preliminary data.</text>
</comment>
<dbReference type="InterPro" id="IPR036638">
    <property type="entry name" value="HLH_DNA-bd_sf"/>
</dbReference>
<dbReference type="OrthoDB" id="2973153at2"/>
<accession>A0A2S5G8P8</accession>
<evidence type="ECO:0000313" key="1">
    <source>
        <dbReference type="EMBL" id="PPA69315.1"/>
    </source>
</evidence>
<name>A0A2S5G8P8_9BACL</name>
<dbReference type="SUPFAM" id="SSF140500">
    <property type="entry name" value="BAS1536-like"/>
    <property type="match status" value="1"/>
</dbReference>
<proteinExistence type="predicted"/>
<dbReference type="AlphaFoldDB" id="A0A2S5G8P8"/>
<dbReference type="RefSeq" id="WP_104059053.1">
    <property type="nucleotide sequence ID" value="NZ_PREZ01000006.1"/>
</dbReference>
<dbReference type="Pfam" id="PF09388">
    <property type="entry name" value="SpoOE-like"/>
    <property type="match status" value="1"/>
</dbReference>
<dbReference type="Gene3D" id="4.10.280.10">
    <property type="entry name" value="Helix-loop-helix DNA-binding domain"/>
    <property type="match status" value="1"/>
</dbReference>
<organism evidence="1 2">
    <name type="scientific">Jeotgalibacillus proteolyticus</name>
    <dbReference type="NCBI Taxonomy" id="2082395"/>
    <lineage>
        <taxon>Bacteria</taxon>
        <taxon>Bacillati</taxon>
        <taxon>Bacillota</taxon>
        <taxon>Bacilli</taxon>
        <taxon>Bacillales</taxon>
        <taxon>Caryophanaceae</taxon>
        <taxon>Jeotgalibacillus</taxon>
    </lineage>
</organism>
<dbReference type="InterPro" id="IPR037208">
    <property type="entry name" value="Spo0E-like_sf"/>
</dbReference>
<protein>
    <submittedName>
        <fullName evidence="1">Aspartyl-phosphate phosphatase Spo0E family protein</fullName>
    </submittedName>
</protein>
<dbReference type="GO" id="GO:0043937">
    <property type="term" value="P:regulation of sporulation"/>
    <property type="evidence" value="ECO:0007669"/>
    <property type="project" value="InterPro"/>
</dbReference>
<keyword evidence="2" id="KW-1185">Reference proteome</keyword>
<gene>
    <name evidence="1" type="ORF">C4B60_16075</name>
</gene>
<sequence>MLGSPQHYQQNILLKQINQKRLDMYHKAAKHGFTDEEVVECSQELDNLLNEYQDMYLFPGVI</sequence>
<dbReference type="GO" id="GO:0046983">
    <property type="term" value="F:protein dimerization activity"/>
    <property type="evidence" value="ECO:0007669"/>
    <property type="project" value="InterPro"/>
</dbReference>
<dbReference type="EMBL" id="PREZ01000006">
    <property type="protein sequence ID" value="PPA69315.1"/>
    <property type="molecule type" value="Genomic_DNA"/>
</dbReference>
<evidence type="ECO:0000313" key="2">
    <source>
        <dbReference type="Proteomes" id="UP000239047"/>
    </source>
</evidence>
<reference evidence="1 2" key="1">
    <citation type="submission" date="2018-02" db="EMBL/GenBank/DDBJ databases">
        <title>Jeotgalibacillus proteolyticum sp. nov. a protease producing bacterium isolated from ocean sediments of Laizhou Bay.</title>
        <authorList>
            <person name="Li Y."/>
        </authorList>
    </citation>
    <scope>NUCLEOTIDE SEQUENCE [LARGE SCALE GENOMIC DNA]</scope>
    <source>
        <strain evidence="1 2">22-7</strain>
    </source>
</reference>
<dbReference type="InterPro" id="IPR018540">
    <property type="entry name" value="Spo0E-like"/>
</dbReference>
<dbReference type="Proteomes" id="UP000239047">
    <property type="component" value="Unassembled WGS sequence"/>
</dbReference>